<evidence type="ECO:0000259" key="2">
    <source>
        <dbReference type="Pfam" id="PF20167"/>
    </source>
</evidence>
<reference evidence="3 4" key="1">
    <citation type="journal article" date="2023" name="Plants (Basel)">
        <title>Bridging the Gap: Combining Genomics and Transcriptomics Approaches to Understand Stylosanthes scabra, an Orphan Legume from the Brazilian Caatinga.</title>
        <authorList>
            <person name="Ferreira-Neto J.R.C."/>
            <person name="da Silva M.D."/>
            <person name="Binneck E."/>
            <person name="de Melo N.F."/>
            <person name="da Silva R.H."/>
            <person name="de Melo A.L.T.M."/>
            <person name="Pandolfi V."/>
            <person name="Bustamante F.O."/>
            <person name="Brasileiro-Vidal A.C."/>
            <person name="Benko-Iseppon A.M."/>
        </authorList>
    </citation>
    <scope>NUCLEOTIDE SEQUENCE [LARGE SCALE GENOMIC DNA]</scope>
    <source>
        <tissue evidence="3">Leaves</tissue>
    </source>
</reference>
<accession>A0ABU6RQM8</accession>
<comment type="caution">
    <text evidence="3">The sequence shown here is derived from an EMBL/GenBank/DDBJ whole genome shotgun (WGS) entry which is preliminary data.</text>
</comment>
<evidence type="ECO:0000256" key="1">
    <source>
        <dbReference type="SAM" id="MobiDB-lite"/>
    </source>
</evidence>
<evidence type="ECO:0000313" key="4">
    <source>
        <dbReference type="Proteomes" id="UP001341840"/>
    </source>
</evidence>
<feature type="compositionally biased region" description="Low complexity" evidence="1">
    <location>
        <begin position="308"/>
        <end position="319"/>
    </location>
</feature>
<name>A0ABU6RQM8_9FABA</name>
<feature type="region of interest" description="Disordered" evidence="1">
    <location>
        <begin position="274"/>
        <end position="346"/>
    </location>
</feature>
<protein>
    <recommendedName>
        <fullName evidence="2">Putative plant transposon protein domain-containing protein</fullName>
    </recommendedName>
</protein>
<dbReference type="InterPro" id="IPR046796">
    <property type="entry name" value="Transposase_32_dom"/>
</dbReference>
<gene>
    <name evidence="3" type="ORF">PIB30_076663</name>
</gene>
<dbReference type="EMBL" id="JASCZI010031218">
    <property type="protein sequence ID" value="MED6126264.1"/>
    <property type="molecule type" value="Genomic_DNA"/>
</dbReference>
<dbReference type="Proteomes" id="UP001341840">
    <property type="component" value="Unassembled WGS sequence"/>
</dbReference>
<organism evidence="3 4">
    <name type="scientific">Stylosanthes scabra</name>
    <dbReference type="NCBI Taxonomy" id="79078"/>
    <lineage>
        <taxon>Eukaryota</taxon>
        <taxon>Viridiplantae</taxon>
        <taxon>Streptophyta</taxon>
        <taxon>Embryophyta</taxon>
        <taxon>Tracheophyta</taxon>
        <taxon>Spermatophyta</taxon>
        <taxon>Magnoliopsida</taxon>
        <taxon>eudicotyledons</taxon>
        <taxon>Gunneridae</taxon>
        <taxon>Pentapetalae</taxon>
        <taxon>rosids</taxon>
        <taxon>fabids</taxon>
        <taxon>Fabales</taxon>
        <taxon>Fabaceae</taxon>
        <taxon>Papilionoideae</taxon>
        <taxon>50 kb inversion clade</taxon>
        <taxon>dalbergioids sensu lato</taxon>
        <taxon>Dalbergieae</taxon>
        <taxon>Pterocarpus clade</taxon>
        <taxon>Stylosanthes</taxon>
    </lineage>
</organism>
<keyword evidence="4" id="KW-1185">Reference proteome</keyword>
<feature type="region of interest" description="Disordered" evidence="1">
    <location>
        <begin position="459"/>
        <end position="493"/>
    </location>
</feature>
<feature type="domain" description="Putative plant transposon protein" evidence="2">
    <location>
        <begin position="56"/>
        <end position="251"/>
    </location>
</feature>
<evidence type="ECO:0000313" key="3">
    <source>
        <dbReference type="EMBL" id="MED6126264.1"/>
    </source>
</evidence>
<feature type="compositionally biased region" description="Pro residues" evidence="1">
    <location>
        <begin position="480"/>
        <end position="493"/>
    </location>
</feature>
<proteinExistence type="predicted"/>
<sequence>MASSLSTVSVFDAHRFRKAHNEQLFDSYARRRKVIPEVGFNLEEDEYPEIMEQIAFRGWRRLAAPRTDICKLLVQEFYANAAVSDEEAAVQEELPYKSFVRGKEVDFSPNNIRRVMRFKRETAGAQTDYKTCQALNQRLDEVLADLCIQGATWKLSSSQPPVPIQLRRTELQPLARGWQEFIIHSLVPTGNKSEITTSRAILIHTITQGEDVREEEIIADNMATIAQRLASKGNLAHPRTIYKLCKDAGVPLREFIRTPRIPALSYITEKRMETIRFPRNQPQQQQEDEEEDEPMPQANGGNFKGEDQQPPQQDQQPQQHEIPSRLHGGGQANKGKTRADLQSQPKVLFTDWQEQEKLAKEIQEVRRSQLAQAVANNQRLEAERNMQLALERQGRDIVEIRKQVNLWTNNVSSKEAYACWAQQQANPNLSEIPITQIPDIMRTNVEKGRPLFHGFLKSDYGASSSSQVDPEEPVSLQTAPPSPHFRPPYPPPN</sequence>
<dbReference type="Pfam" id="PF20167">
    <property type="entry name" value="Transposase_32"/>
    <property type="match status" value="1"/>
</dbReference>